<dbReference type="CDD" id="cd03132">
    <property type="entry name" value="GATase1_catalase"/>
    <property type="match status" value="1"/>
</dbReference>
<dbReference type="Gene3D" id="1.20.1370.20">
    <property type="match status" value="1"/>
</dbReference>
<feature type="compositionally biased region" description="Polar residues" evidence="15">
    <location>
        <begin position="43"/>
        <end position="60"/>
    </location>
</feature>
<comment type="caution">
    <text evidence="17">The sequence shown here is derived from an EMBL/GenBank/DDBJ whole genome shotgun (WGS) entry which is preliminary data.</text>
</comment>
<dbReference type="OrthoDB" id="9761719at2"/>
<comment type="similarity">
    <text evidence="2">Belongs to the catalase family. HPII subfamily.</text>
</comment>
<name>A0A2P5Z180_9XANT</name>
<dbReference type="GO" id="GO:0005829">
    <property type="term" value="C:cytosol"/>
    <property type="evidence" value="ECO:0007669"/>
    <property type="project" value="TreeGrafter"/>
</dbReference>
<dbReference type="InterPro" id="IPR010582">
    <property type="entry name" value="Catalase_immune_responsive"/>
</dbReference>
<feature type="active site" evidence="11">
    <location>
        <position position="165"/>
    </location>
</feature>
<evidence type="ECO:0000256" key="3">
    <source>
        <dbReference type="ARBA" id="ARBA00012314"/>
    </source>
</evidence>
<dbReference type="Gene3D" id="3.40.50.880">
    <property type="match status" value="1"/>
</dbReference>
<dbReference type="PROSITE" id="PS51402">
    <property type="entry name" value="CATALASE_3"/>
    <property type="match status" value="1"/>
</dbReference>
<keyword evidence="6 10" id="KW-0479">Metal-binding</keyword>
<feature type="binding site" evidence="13">
    <location>
        <position position="178"/>
    </location>
    <ligand>
        <name>heme</name>
        <dbReference type="ChEBI" id="CHEBI:30413"/>
    </ligand>
</feature>
<feature type="active site" evidence="11">
    <location>
        <position position="92"/>
    </location>
</feature>
<dbReference type="Pfam" id="PF00199">
    <property type="entry name" value="Catalase"/>
    <property type="match status" value="1"/>
</dbReference>
<comment type="function">
    <text evidence="10">Decomposes hydrogen peroxide into water and oxygen; serves to protect cells from the toxic effects of hydrogen peroxide.</text>
</comment>
<dbReference type="PANTHER" id="PTHR42821:SF1">
    <property type="entry name" value="CATALASE-B"/>
    <property type="match status" value="1"/>
</dbReference>
<evidence type="ECO:0000313" key="17">
    <source>
        <dbReference type="EMBL" id="PPU81123.1"/>
    </source>
</evidence>
<keyword evidence="7 10" id="KW-0560">Oxidoreductase</keyword>
<dbReference type="Gene3D" id="2.40.180.10">
    <property type="entry name" value="Catalase core domain"/>
    <property type="match status" value="1"/>
</dbReference>
<dbReference type="Pfam" id="PF18011">
    <property type="entry name" value="Catalase_C"/>
    <property type="match status" value="1"/>
</dbReference>
<dbReference type="RefSeq" id="WP_010340263.1">
    <property type="nucleotide sequence ID" value="NZ_CP132343.1"/>
</dbReference>
<evidence type="ECO:0000256" key="14">
    <source>
        <dbReference type="RuleBase" id="RU000498"/>
    </source>
</evidence>
<keyword evidence="8 10" id="KW-0408">Iron</keyword>
<dbReference type="PROSITE" id="PS00438">
    <property type="entry name" value="CATALASE_2"/>
    <property type="match status" value="1"/>
</dbReference>
<organism evidence="17 18">
    <name type="scientific">Xanthomonas sacchari</name>
    <dbReference type="NCBI Taxonomy" id="56458"/>
    <lineage>
        <taxon>Bacteria</taxon>
        <taxon>Pseudomonadati</taxon>
        <taxon>Pseudomonadota</taxon>
        <taxon>Gammaproteobacteria</taxon>
        <taxon>Lysobacterales</taxon>
        <taxon>Lysobacteraceae</taxon>
        <taxon>Xanthomonas</taxon>
    </lineage>
</organism>
<evidence type="ECO:0000256" key="15">
    <source>
        <dbReference type="SAM" id="MobiDB-lite"/>
    </source>
</evidence>
<feature type="binding site" evidence="13">
    <location>
        <position position="386"/>
    </location>
    <ligand>
        <name>heme</name>
        <dbReference type="ChEBI" id="CHEBI:30413"/>
    </ligand>
</feature>
<evidence type="ECO:0000256" key="7">
    <source>
        <dbReference type="ARBA" id="ARBA00023002"/>
    </source>
</evidence>
<evidence type="ECO:0000256" key="2">
    <source>
        <dbReference type="ARBA" id="ARBA00010660"/>
    </source>
</evidence>
<dbReference type="InterPro" id="IPR024712">
    <property type="entry name" value="Catalase_clade2"/>
</dbReference>
<feature type="domain" description="Catalase core" evidence="16">
    <location>
        <begin position="45"/>
        <end position="433"/>
    </location>
</feature>
<evidence type="ECO:0000256" key="11">
    <source>
        <dbReference type="PIRSR" id="PIRSR038927-1"/>
    </source>
</evidence>
<evidence type="ECO:0000256" key="1">
    <source>
        <dbReference type="ARBA" id="ARBA00001971"/>
    </source>
</evidence>
<dbReference type="EMBL" id="MDEK01000015">
    <property type="protein sequence ID" value="PPU81123.1"/>
    <property type="molecule type" value="Genomic_DNA"/>
</dbReference>
<dbReference type="InterPro" id="IPR020835">
    <property type="entry name" value="Catalase_sf"/>
</dbReference>
<evidence type="ECO:0000313" key="18">
    <source>
        <dbReference type="Proteomes" id="UP000247346"/>
    </source>
</evidence>
<evidence type="ECO:0000256" key="9">
    <source>
        <dbReference type="ARBA" id="ARBA00023324"/>
    </source>
</evidence>
<evidence type="ECO:0000256" key="6">
    <source>
        <dbReference type="ARBA" id="ARBA00022723"/>
    </source>
</evidence>
<feature type="binding site" evidence="13">
    <location>
        <position position="375"/>
    </location>
    <ligand>
        <name>heme</name>
        <dbReference type="ChEBI" id="CHEBI:30413"/>
    </ligand>
</feature>
<dbReference type="STRING" id="56458.SB85_07165"/>
<feature type="region of interest" description="Disordered" evidence="15">
    <location>
        <begin position="424"/>
        <end position="453"/>
    </location>
</feature>
<dbReference type="InterPro" id="IPR002226">
    <property type="entry name" value="Catalase_haem_BS"/>
</dbReference>
<dbReference type="PANTHER" id="PTHR42821">
    <property type="entry name" value="CATALASE"/>
    <property type="match status" value="1"/>
</dbReference>
<dbReference type="GO" id="GO:0006979">
    <property type="term" value="P:response to oxidative stress"/>
    <property type="evidence" value="ECO:0007669"/>
    <property type="project" value="InterPro"/>
</dbReference>
<protein>
    <recommendedName>
        <fullName evidence="3 10">Catalase</fullName>
        <ecNumber evidence="3 10">1.11.1.6</ecNumber>
    </recommendedName>
</protein>
<gene>
    <name evidence="17" type="ORF">XsacCFBP4641_16255</name>
</gene>
<dbReference type="InterPro" id="IPR018028">
    <property type="entry name" value="Catalase"/>
</dbReference>
<dbReference type="PIRSF" id="PIRSF038927">
    <property type="entry name" value="Catalase_clade2"/>
    <property type="match status" value="1"/>
</dbReference>
<dbReference type="FunFam" id="3.40.50.880:FF:000089">
    <property type="entry name" value="Catalase"/>
    <property type="match status" value="1"/>
</dbReference>
<accession>A0A2P5Z180</accession>
<dbReference type="InterPro" id="IPR041399">
    <property type="entry name" value="Catalase_large_C"/>
</dbReference>
<feature type="binding site" evidence="13">
    <location>
        <position position="129"/>
    </location>
    <ligand>
        <name>heme</name>
        <dbReference type="ChEBI" id="CHEBI:30413"/>
    </ligand>
</feature>
<evidence type="ECO:0000256" key="5">
    <source>
        <dbReference type="ARBA" id="ARBA00022617"/>
    </source>
</evidence>
<dbReference type="GO" id="GO:0004096">
    <property type="term" value="F:catalase activity"/>
    <property type="evidence" value="ECO:0007669"/>
    <property type="project" value="UniProtKB-UniRule"/>
</dbReference>
<dbReference type="GO" id="GO:0046872">
    <property type="term" value="F:metal ion binding"/>
    <property type="evidence" value="ECO:0007669"/>
    <property type="project" value="UniProtKB-KW"/>
</dbReference>
<dbReference type="InterPro" id="IPR043156">
    <property type="entry name" value="Catalase_clade2_helical"/>
</dbReference>
<dbReference type="PRINTS" id="PR00067">
    <property type="entry name" value="CATALASE"/>
</dbReference>
<sequence length="704" mass="76537">MASRKRTPSDSPSSTAPTSTAAPTDQRGHGDELHQQAGGTHPPLTTNQGIPVADNQNSLRATPRGPTLLEDFILREKITHFDHERIPERIVHARGSAAHGYFELTASLAKYTTATLLTEVGVKTPVFTRFSTVAGGAGSVDTPRDVRGFAVKFYTKEGNWDLVGNNIPVFFIQDAIKFPDLIHSVKMEPDRGFPQAASAHDTFWDFISLTPESLHMIMWAMSDRTIPRSLRMMEGFGIHSFRLLDADGNSTFVKFHWRPKLGLQSTIWDEAVKLAGADPDFHRRDLFEAIQQGDFPEWELGVQLFTEEQADAFPFDHLDSTKLIPEELVPLQIVGRMVLDRWPDNFFAETEQVAYCPANIVPGIDFSNDPLLQGRLFSYLDTQLSRLGGPNFHQLPINAPKCPFANMQRDGHMQMGVPKGRVAYEPSSLQSDSPRETARGFVSHRTPAEDAAKGRIRAESFADHYSQARLFFRSQTQPEQAHLASALVFELSKVETAHVRAAVVGHLRHVDPKLAQRVADGLGMDALPPAPPAAVAPQDMPLSPALQIIGKMKPILVGRSIGILVHDGSDAATVKALQKAARDAGATVKIVAPKVGGAKLSDGKKLAADGQLAGTPSFVFDAVAVVLSAEAGKQLSKESAAIDFVSNAFAHLKAIAADAGAQPLLKAGNVQKDAGVVEAGDSKGFINAAKTRQWSREPKLRLLA</sequence>
<dbReference type="SUPFAM" id="SSF56634">
    <property type="entry name" value="Heme-dependent catalase-like"/>
    <property type="match status" value="1"/>
</dbReference>
<comment type="catalytic activity">
    <reaction evidence="10 14">
        <text>2 H2O2 = O2 + 2 H2O</text>
        <dbReference type="Rhea" id="RHEA:20309"/>
        <dbReference type="ChEBI" id="CHEBI:15377"/>
        <dbReference type="ChEBI" id="CHEBI:15379"/>
        <dbReference type="ChEBI" id="CHEBI:16240"/>
        <dbReference type="EC" id="1.11.1.6"/>
    </reaction>
</comment>
<dbReference type="SMART" id="SM01060">
    <property type="entry name" value="Catalase"/>
    <property type="match status" value="1"/>
</dbReference>
<dbReference type="InterPro" id="IPR029062">
    <property type="entry name" value="Class_I_gatase-like"/>
</dbReference>
<dbReference type="InterPro" id="IPR024708">
    <property type="entry name" value="Catalase_AS"/>
</dbReference>
<keyword evidence="9 10" id="KW-0376">Hydrogen peroxide</keyword>
<dbReference type="Proteomes" id="UP000247346">
    <property type="component" value="Unassembled WGS sequence"/>
</dbReference>
<dbReference type="GO" id="GO:0042744">
    <property type="term" value="P:hydrogen peroxide catabolic process"/>
    <property type="evidence" value="ECO:0007669"/>
    <property type="project" value="UniProtKB-UniRule"/>
</dbReference>
<dbReference type="GO" id="GO:0020037">
    <property type="term" value="F:heme binding"/>
    <property type="evidence" value="ECO:0007669"/>
    <property type="project" value="UniProtKB-UniRule"/>
</dbReference>
<evidence type="ECO:0000259" key="16">
    <source>
        <dbReference type="SMART" id="SM01060"/>
    </source>
</evidence>
<keyword evidence="4 10" id="KW-0575">Peroxidase</keyword>
<feature type="compositionally biased region" description="Low complexity" evidence="15">
    <location>
        <begin position="9"/>
        <end position="25"/>
    </location>
</feature>
<feature type="binding site" description="axial binding residue" evidence="12">
    <location>
        <position position="379"/>
    </location>
    <ligand>
        <name>heme</name>
        <dbReference type="ChEBI" id="CHEBI:30413"/>
    </ligand>
    <ligandPart>
        <name>Fe</name>
        <dbReference type="ChEBI" id="CHEBI:18248"/>
    </ligandPart>
</feature>
<evidence type="ECO:0000256" key="8">
    <source>
        <dbReference type="ARBA" id="ARBA00023004"/>
    </source>
</evidence>
<dbReference type="AlphaFoldDB" id="A0A2P5Z180"/>
<dbReference type="Pfam" id="PF06628">
    <property type="entry name" value="Catalase-rel"/>
    <property type="match status" value="1"/>
</dbReference>
<dbReference type="PROSITE" id="PS00437">
    <property type="entry name" value="CATALASE_1"/>
    <property type="match status" value="1"/>
</dbReference>
<comment type="cofactor">
    <cofactor evidence="1 10 12">
        <name>heme</name>
        <dbReference type="ChEBI" id="CHEBI:30413"/>
    </cofactor>
</comment>
<dbReference type="EC" id="1.11.1.6" evidence="3 10"/>
<evidence type="ECO:0000256" key="4">
    <source>
        <dbReference type="ARBA" id="ARBA00022559"/>
    </source>
</evidence>
<reference evidence="17 18" key="1">
    <citation type="submission" date="2016-08" db="EMBL/GenBank/DDBJ databases">
        <authorList>
            <person name="Seilhamer J.J."/>
        </authorList>
    </citation>
    <scope>NUCLEOTIDE SEQUENCE [LARGE SCALE GENOMIC DNA]</scope>
    <source>
        <strain evidence="17 18">CFBP4641</strain>
    </source>
</reference>
<dbReference type="FunFam" id="2.40.180.10:FF:000003">
    <property type="entry name" value="Catalase"/>
    <property type="match status" value="1"/>
</dbReference>
<keyword evidence="5 10" id="KW-0349">Heme</keyword>
<proteinExistence type="inferred from homology"/>
<evidence type="ECO:0000256" key="12">
    <source>
        <dbReference type="PIRSR" id="PIRSR038927-2"/>
    </source>
</evidence>
<feature type="region of interest" description="Disordered" evidence="15">
    <location>
        <begin position="1"/>
        <end position="64"/>
    </location>
</feature>
<feature type="binding site" evidence="13">
    <location>
        <position position="89"/>
    </location>
    <ligand>
        <name>heme</name>
        <dbReference type="ChEBI" id="CHEBI:30413"/>
    </ligand>
</feature>
<evidence type="ECO:0000256" key="10">
    <source>
        <dbReference type="PIRNR" id="PIRNR038927"/>
    </source>
</evidence>
<dbReference type="GeneID" id="93880239"/>
<evidence type="ECO:0000256" key="13">
    <source>
        <dbReference type="PIRSR" id="PIRSR038927-3"/>
    </source>
</evidence>
<dbReference type="InterPro" id="IPR011614">
    <property type="entry name" value="Catalase_core"/>
</dbReference>
<dbReference type="SUPFAM" id="SSF52317">
    <property type="entry name" value="Class I glutamine amidotransferase-like"/>
    <property type="match status" value="1"/>
</dbReference>